<gene>
    <name evidence="3" type="ORF">WOB96_09295</name>
</gene>
<dbReference type="InterPro" id="IPR052894">
    <property type="entry name" value="AsmA-related"/>
</dbReference>
<reference evidence="3 4" key="1">
    <citation type="submission" date="2024-04" db="EMBL/GenBank/DDBJ databases">
        <authorList>
            <person name="Abashina T."/>
            <person name="Shaikin A."/>
        </authorList>
    </citation>
    <scope>NUCLEOTIDE SEQUENCE [LARGE SCALE GENOMIC DNA]</scope>
    <source>
        <strain evidence="3 4">AAFK</strain>
    </source>
</reference>
<accession>A0ABU9D8W1</accession>
<evidence type="ECO:0000313" key="4">
    <source>
        <dbReference type="Proteomes" id="UP001446205"/>
    </source>
</evidence>
<keyword evidence="1" id="KW-1133">Transmembrane helix</keyword>
<protein>
    <submittedName>
        <fullName evidence="3">AsmA family protein</fullName>
    </submittedName>
</protein>
<sequence>MKLLSGRTIAAGLRWTAILLALLLTLLLALMLYLRETDYLRGLIVRGLSEQAGRPVRVEGVVDLQLLPIPSVQLNQIHVPADAGFGGDLLAVERLRVGLEPWPWLRQRKLRLRDFEIDGARLMLQRNAQGVGNWQVLMQRLLQPKPGPSLFQSLDTLRLRHGRLSWQDQNRRQLLLTDLGGQMDNIQRQQAFPLHLGGRWQFGEQAGRLDFATRIQPGPASWLAGLADSGLDLTLAAKKPVMLQLRAPVLSRQGANGQHWQARGLTARLHVQGRQLAGKSDLVLQTSPLSLALNALQVDAGEGARASGWVRYQGADASLRGEVQMPPFDLRRLAGAWGFPLPSTRDPQVYAQAALRLAFTQTNDDWLLRVADGRLDQSSFSGWLRLHAAPFQAQFFAQMDHLSLDRYLPAGSGKASTTTAANAAPLPDWPVSGELRLARFESGKLSGRNLLLELGMNGEGWHVR</sequence>
<evidence type="ECO:0000313" key="3">
    <source>
        <dbReference type="EMBL" id="MEK8089961.1"/>
    </source>
</evidence>
<evidence type="ECO:0000256" key="1">
    <source>
        <dbReference type="SAM" id="Phobius"/>
    </source>
</evidence>
<keyword evidence="1" id="KW-0472">Membrane</keyword>
<dbReference type="PANTHER" id="PTHR30441:SF4">
    <property type="entry name" value="PROTEIN ASMA"/>
    <property type="match status" value="1"/>
</dbReference>
<comment type="caution">
    <text evidence="3">The sequence shown here is derived from an EMBL/GenBank/DDBJ whole genome shotgun (WGS) entry which is preliminary data.</text>
</comment>
<feature type="domain" description="AsmA" evidence="2">
    <location>
        <begin position="17"/>
        <end position="298"/>
    </location>
</feature>
<feature type="transmembrane region" description="Helical" evidence="1">
    <location>
        <begin position="12"/>
        <end position="34"/>
    </location>
</feature>
<dbReference type="InterPro" id="IPR007844">
    <property type="entry name" value="AsmA"/>
</dbReference>
<dbReference type="PANTHER" id="PTHR30441">
    <property type="entry name" value="DUF748 DOMAIN-CONTAINING PROTEIN"/>
    <property type="match status" value="1"/>
</dbReference>
<organism evidence="3 4">
    <name type="scientific">Thermithiobacillus plumbiphilus</name>
    <dbReference type="NCBI Taxonomy" id="1729899"/>
    <lineage>
        <taxon>Bacteria</taxon>
        <taxon>Pseudomonadati</taxon>
        <taxon>Pseudomonadota</taxon>
        <taxon>Acidithiobacillia</taxon>
        <taxon>Acidithiobacillales</taxon>
        <taxon>Thermithiobacillaceae</taxon>
        <taxon>Thermithiobacillus</taxon>
    </lineage>
</organism>
<dbReference type="Proteomes" id="UP001446205">
    <property type="component" value="Unassembled WGS sequence"/>
</dbReference>
<dbReference type="Pfam" id="PF05170">
    <property type="entry name" value="AsmA"/>
    <property type="match status" value="1"/>
</dbReference>
<dbReference type="RefSeq" id="WP_341371019.1">
    <property type="nucleotide sequence ID" value="NZ_JBBPCO010000008.1"/>
</dbReference>
<dbReference type="EMBL" id="JBBPCO010000008">
    <property type="protein sequence ID" value="MEK8089961.1"/>
    <property type="molecule type" value="Genomic_DNA"/>
</dbReference>
<evidence type="ECO:0000259" key="2">
    <source>
        <dbReference type="Pfam" id="PF05170"/>
    </source>
</evidence>
<keyword evidence="1" id="KW-0812">Transmembrane</keyword>
<proteinExistence type="predicted"/>
<keyword evidence="4" id="KW-1185">Reference proteome</keyword>
<name>A0ABU9D8W1_9PROT</name>